<organism evidence="3 4">
    <name type="scientific">Polystyrenella longa</name>
    <dbReference type="NCBI Taxonomy" id="2528007"/>
    <lineage>
        <taxon>Bacteria</taxon>
        <taxon>Pseudomonadati</taxon>
        <taxon>Planctomycetota</taxon>
        <taxon>Planctomycetia</taxon>
        <taxon>Planctomycetales</taxon>
        <taxon>Planctomycetaceae</taxon>
        <taxon>Polystyrenella</taxon>
    </lineage>
</organism>
<dbReference type="SUPFAM" id="SSF51735">
    <property type="entry name" value="NAD(P)-binding Rossmann-fold domains"/>
    <property type="match status" value="1"/>
</dbReference>
<dbReference type="RefSeq" id="WP_144992182.1">
    <property type="nucleotide sequence ID" value="NZ_CP036281.1"/>
</dbReference>
<dbReference type="PANTHER" id="PTHR43477:SF1">
    <property type="entry name" value="DIHYDROANTICAPSIN 7-DEHYDROGENASE"/>
    <property type="match status" value="1"/>
</dbReference>
<gene>
    <name evidence="3" type="primary">fabG_2</name>
    <name evidence="3" type="ORF">Pla110_01390</name>
</gene>
<dbReference type="Pfam" id="PF13561">
    <property type="entry name" value="adh_short_C2"/>
    <property type="match status" value="1"/>
</dbReference>
<dbReference type="PANTHER" id="PTHR43477">
    <property type="entry name" value="DIHYDROANTICAPSIN 7-DEHYDROGENASE"/>
    <property type="match status" value="1"/>
</dbReference>
<keyword evidence="2 3" id="KW-0560">Oxidoreductase</keyword>
<dbReference type="EC" id="1.1.1.100" evidence="3"/>
<keyword evidence="4" id="KW-1185">Reference proteome</keyword>
<sequence length="252" mass="26879">MSSFENKKYLIFGATGCVGSLVAKQLVGDGARMMLTGRDEEKLKRLSELLGQPYVVVEARQPPQIEEAFEAAVEQMAGIDGVVNCMGSVLLKPAHLTSLQEWHETLAVNLTSSFLVAKMAGKLMKKSGGSVVLVSSSAAQIGMSNHEAIAAAKAGVEGLTRSAASTYAGQGIRFNAVAPGLVRSNMTRSIWENESLAEFSKEMHALGRLGEPEDIASAISWLLDPSNGWITGQVINVDGGLSRVMPRKKMTK</sequence>
<dbReference type="InterPro" id="IPR051122">
    <property type="entry name" value="SDR_DHRS6-like"/>
</dbReference>
<dbReference type="AlphaFoldDB" id="A0A518CGS8"/>
<dbReference type="FunFam" id="3.40.50.720:FF:000084">
    <property type="entry name" value="Short-chain dehydrogenase reductase"/>
    <property type="match status" value="1"/>
</dbReference>
<evidence type="ECO:0000256" key="2">
    <source>
        <dbReference type="ARBA" id="ARBA00023002"/>
    </source>
</evidence>
<dbReference type="CDD" id="cd05233">
    <property type="entry name" value="SDR_c"/>
    <property type="match status" value="1"/>
</dbReference>
<dbReference type="InterPro" id="IPR036291">
    <property type="entry name" value="NAD(P)-bd_dom_sf"/>
</dbReference>
<name>A0A518CGS8_9PLAN</name>
<dbReference type="EMBL" id="CP036281">
    <property type="protein sequence ID" value="QDU78438.1"/>
    <property type="molecule type" value="Genomic_DNA"/>
</dbReference>
<comment type="similarity">
    <text evidence="1">Belongs to the short-chain dehydrogenases/reductases (SDR) family.</text>
</comment>
<dbReference type="GO" id="GO:0004316">
    <property type="term" value="F:3-oxoacyl-[acyl-carrier-protein] reductase (NADPH) activity"/>
    <property type="evidence" value="ECO:0007669"/>
    <property type="project" value="UniProtKB-EC"/>
</dbReference>
<evidence type="ECO:0000313" key="4">
    <source>
        <dbReference type="Proteomes" id="UP000317178"/>
    </source>
</evidence>
<dbReference type="KEGG" id="plon:Pla110_01390"/>
<evidence type="ECO:0000256" key="1">
    <source>
        <dbReference type="ARBA" id="ARBA00006484"/>
    </source>
</evidence>
<dbReference type="Gene3D" id="3.40.50.720">
    <property type="entry name" value="NAD(P)-binding Rossmann-like Domain"/>
    <property type="match status" value="1"/>
</dbReference>
<protein>
    <submittedName>
        <fullName evidence="3">3-oxoacyl-[acyl-carrier-protein] reductase FabG</fullName>
        <ecNumber evidence="3">1.1.1.100</ecNumber>
    </submittedName>
</protein>
<evidence type="ECO:0000313" key="3">
    <source>
        <dbReference type="EMBL" id="QDU78438.1"/>
    </source>
</evidence>
<reference evidence="3 4" key="1">
    <citation type="submission" date="2019-02" db="EMBL/GenBank/DDBJ databases">
        <title>Deep-cultivation of Planctomycetes and their phenomic and genomic characterization uncovers novel biology.</title>
        <authorList>
            <person name="Wiegand S."/>
            <person name="Jogler M."/>
            <person name="Boedeker C."/>
            <person name="Pinto D."/>
            <person name="Vollmers J."/>
            <person name="Rivas-Marin E."/>
            <person name="Kohn T."/>
            <person name="Peeters S.H."/>
            <person name="Heuer A."/>
            <person name="Rast P."/>
            <person name="Oberbeckmann S."/>
            <person name="Bunk B."/>
            <person name="Jeske O."/>
            <person name="Meyerdierks A."/>
            <person name="Storesund J.E."/>
            <person name="Kallscheuer N."/>
            <person name="Luecker S."/>
            <person name="Lage O.M."/>
            <person name="Pohl T."/>
            <person name="Merkel B.J."/>
            <person name="Hornburger P."/>
            <person name="Mueller R.-W."/>
            <person name="Bruemmer F."/>
            <person name="Labrenz M."/>
            <person name="Spormann A.M."/>
            <person name="Op den Camp H."/>
            <person name="Overmann J."/>
            <person name="Amann R."/>
            <person name="Jetten M.S.M."/>
            <person name="Mascher T."/>
            <person name="Medema M.H."/>
            <person name="Devos D.P."/>
            <person name="Kaster A.-K."/>
            <person name="Ovreas L."/>
            <person name="Rohde M."/>
            <person name="Galperin M.Y."/>
            <person name="Jogler C."/>
        </authorList>
    </citation>
    <scope>NUCLEOTIDE SEQUENCE [LARGE SCALE GENOMIC DNA]</scope>
    <source>
        <strain evidence="3 4">Pla110</strain>
    </source>
</reference>
<dbReference type="OrthoDB" id="9803333at2"/>
<dbReference type="InterPro" id="IPR002347">
    <property type="entry name" value="SDR_fam"/>
</dbReference>
<proteinExistence type="inferred from homology"/>
<dbReference type="PRINTS" id="PR00081">
    <property type="entry name" value="GDHRDH"/>
</dbReference>
<dbReference type="Proteomes" id="UP000317178">
    <property type="component" value="Chromosome"/>
</dbReference>
<accession>A0A518CGS8</accession>